<organism evidence="1 2">
    <name type="scientific">Rhodococcus jostii (strain RHA1)</name>
    <dbReference type="NCBI Taxonomy" id="101510"/>
    <lineage>
        <taxon>Bacteria</taxon>
        <taxon>Bacillati</taxon>
        <taxon>Actinomycetota</taxon>
        <taxon>Actinomycetes</taxon>
        <taxon>Mycobacteriales</taxon>
        <taxon>Nocardiaceae</taxon>
        <taxon>Rhodococcus</taxon>
    </lineage>
</organism>
<evidence type="ECO:0000313" key="1">
    <source>
        <dbReference type="EMBL" id="ABG94546.1"/>
    </source>
</evidence>
<reference evidence="2" key="1">
    <citation type="journal article" date="2006" name="Proc. Natl. Acad. Sci. U.S.A.">
        <title>The complete genome of Rhodococcus sp. RHA1 provides insights into a catabolic powerhouse.</title>
        <authorList>
            <person name="McLeod M.P."/>
            <person name="Warren R.L."/>
            <person name="Hsiao W.W.L."/>
            <person name="Araki N."/>
            <person name="Myhre M."/>
            <person name="Fernandes C."/>
            <person name="Miyazawa D."/>
            <person name="Wong W."/>
            <person name="Lillquist A.L."/>
            <person name="Wang D."/>
            <person name="Dosanjh M."/>
            <person name="Hara H."/>
            <person name="Petrescu A."/>
            <person name="Morin R.D."/>
            <person name="Yang G."/>
            <person name="Stott J.M."/>
            <person name="Schein J.E."/>
            <person name="Shin H."/>
            <person name="Smailus D."/>
            <person name="Siddiqui A.S."/>
            <person name="Marra M.A."/>
            <person name="Jones S.J.M."/>
            <person name="Holt R."/>
            <person name="Brinkman F.S.L."/>
            <person name="Miyauchi K."/>
            <person name="Fukuda M."/>
            <person name="Davies J.E."/>
            <person name="Mohn W.W."/>
            <person name="Eltis L.D."/>
        </authorList>
    </citation>
    <scope>NUCLEOTIDE SEQUENCE [LARGE SCALE GENOMIC DNA]</scope>
    <source>
        <strain evidence="2">RHA1</strain>
    </source>
</reference>
<dbReference type="KEGG" id="rha:RHA1_ro02741"/>
<dbReference type="HOGENOM" id="CLU_2540351_0_0_11"/>
<dbReference type="EMBL" id="CP000431">
    <property type="protein sequence ID" value="ABG94546.1"/>
    <property type="molecule type" value="Genomic_DNA"/>
</dbReference>
<dbReference type="AlphaFoldDB" id="Q0SD40"/>
<protein>
    <submittedName>
        <fullName evidence="1">Uncharacterized protein</fullName>
    </submittedName>
</protein>
<dbReference type="Proteomes" id="UP000008710">
    <property type="component" value="Chromosome"/>
</dbReference>
<evidence type="ECO:0000313" key="2">
    <source>
        <dbReference type="Proteomes" id="UP000008710"/>
    </source>
</evidence>
<sequence>MHRAAAVARRKMIAGNVAITEIIVPQCAQTMRDTEAVGLSPNPALPVGFRELCQFLSLVSVGHKLSASPSVQRPGRLRTVRGF</sequence>
<accession>Q0SD40</accession>
<name>Q0SD40_RHOJR</name>
<gene>
    <name evidence="1" type="ordered locus">RHA1_ro02741</name>
</gene>
<proteinExistence type="predicted"/>